<protein>
    <submittedName>
        <fullName evidence="1">Carbohydrate-binding protein, putative</fullName>
    </submittedName>
</protein>
<dbReference type="KEGG" id="pif:PITG_20080"/>
<dbReference type="VEuPathDB" id="FungiDB:PITG_20080"/>
<keyword evidence="2" id="KW-1185">Reference proteome</keyword>
<reference evidence="2" key="1">
    <citation type="journal article" date="2009" name="Nature">
        <title>Genome sequence and analysis of the Irish potato famine pathogen Phytophthora infestans.</title>
        <authorList>
            <consortium name="The Broad Institute Genome Sequencing Platform"/>
            <person name="Haas B.J."/>
            <person name="Kamoun S."/>
            <person name="Zody M.C."/>
            <person name="Jiang R.H."/>
            <person name="Handsaker R.E."/>
            <person name="Cano L.M."/>
            <person name="Grabherr M."/>
            <person name="Kodira C.D."/>
            <person name="Raffaele S."/>
            <person name="Torto-Alalibo T."/>
            <person name="Bozkurt T.O."/>
            <person name="Ah-Fong A.M."/>
            <person name="Alvarado L."/>
            <person name="Anderson V.L."/>
            <person name="Armstrong M.R."/>
            <person name="Avrova A."/>
            <person name="Baxter L."/>
            <person name="Beynon J."/>
            <person name="Boevink P.C."/>
            <person name="Bollmann S.R."/>
            <person name="Bos J.I."/>
            <person name="Bulone V."/>
            <person name="Cai G."/>
            <person name="Cakir C."/>
            <person name="Carrington J.C."/>
            <person name="Chawner M."/>
            <person name="Conti L."/>
            <person name="Costanzo S."/>
            <person name="Ewan R."/>
            <person name="Fahlgren N."/>
            <person name="Fischbach M.A."/>
            <person name="Fugelstad J."/>
            <person name="Gilroy E.M."/>
            <person name="Gnerre S."/>
            <person name="Green P.J."/>
            <person name="Grenville-Briggs L.J."/>
            <person name="Griffith J."/>
            <person name="Grunwald N.J."/>
            <person name="Horn K."/>
            <person name="Horner N.R."/>
            <person name="Hu C.H."/>
            <person name="Huitema E."/>
            <person name="Jeong D.H."/>
            <person name="Jones A.M."/>
            <person name="Jones J.D."/>
            <person name="Jones R.W."/>
            <person name="Karlsson E.K."/>
            <person name="Kunjeti S.G."/>
            <person name="Lamour K."/>
            <person name="Liu Z."/>
            <person name="Ma L."/>
            <person name="Maclean D."/>
            <person name="Chibucos M.C."/>
            <person name="McDonald H."/>
            <person name="McWalters J."/>
            <person name="Meijer H.J."/>
            <person name="Morgan W."/>
            <person name="Morris P.F."/>
            <person name="Munro C.A."/>
            <person name="O'Neill K."/>
            <person name="Ospina-Giraldo M."/>
            <person name="Pinzon A."/>
            <person name="Pritchard L."/>
            <person name="Ramsahoye B."/>
            <person name="Ren Q."/>
            <person name="Restrepo S."/>
            <person name="Roy S."/>
            <person name="Sadanandom A."/>
            <person name="Savidor A."/>
            <person name="Schornack S."/>
            <person name="Schwartz D.C."/>
            <person name="Schumann U.D."/>
            <person name="Schwessinger B."/>
            <person name="Seyer L."/>
            <person name="Sharpe T."/>
            <person name="Silvar C."/>
            <person name="Song J."/>
            <person name="Studholme D.J."/>
            <person name="Sykes S."/>
            <person name="Thines M."/>
            <person name="van de Vondervoort P.J."/>
            <person name="Phuntumart V."/>
            <person name="Wawra S."/>
            <person name="Weide R."/>
            <person name="Win J."/>
            <person name="Young C."/>
            <person name="Zhou S."/>
            <person name="Fry W."/>
            <person name="Meyers B.C."/>
            <person name="van West P."/>
            <person name="Ristaino J."/>
            <person name="Govers F."/>
            <person name="Birch P.R."/>
            <person name="Whisson S.C."/>
            <person name="Judelson H.S."/>
            <person name="Nusbaum C."/>
        </authorList>
    </citation>
    <scope>NUCLEOTIDE SEQUENCE [LARGE SCALE GENOMIC DNA]</scope>
    <source>
        <strain evidence="2">T30-4</strain>
    </source>
</reference>
<dbReference type="AlphaFoldDB" id="D0P137"/>
<proteinExistence type="predicted"/>
<evidence type="ECO:0000313" key="2">
    <source>
        <dbReference type="Proteomes" id="UP000006643"/>
    </source>
</evidence>
<evidence type="ECO:0000313" key="1">
    <source>
        <dbReference type="EMBL" id="EEY53752.1"/>
    </source>
</evidence>
<name>D0P137_PHYIT</name>
<dbReference type="Proteomes" id="UP000006643">
    <property type="component" value="Unassembled WGS sequence"/>
</dbReference>
<organism evidence="1 2">
    <name type="scientific">Phytophthora infestans (strain T30-4)</name>
    <name type="common">Potato late blight agent</name>
    <dbReference type="NCBI Taxonomy" id="403677"/>
    <lineage>
        <taxon>Eukaryota</taxon>
        <taxon>Sar</taxon>
        <taxon>Stramenopiles</taxon>
        <taxon>Oomycota</taxon>
        <taxon>Peronosporomycetes</taxon>
        <taxon>Peronosporales</taxon>
        <taxon>Peronosporaceae</taxon>
        <taxon>Phytophthora</taxon>
    </lineage>
</organism>
<sequence>MVAVRLNCPVRDFKSSEGLLIVLPAPSLPAASSSISDEMRYVDERHLVLTLSKALWVAVEPTDFVSGVQILSINGQETVLINSAYYFLIDGSGTRVTDLISTSTTTSAPTTATTSSGSYCITNYYGCYVMSDIRFYYAFGYDITSNQRTYYTDNYNLNYDNDSRHDVATNCRSYFYSCISHRSSDYGSTNYVAAD</sequence>
<dbReference type="InParanoid" id="D0P137"/>
<accession>D0P137</accession>
<dbReference type="HOGENOM" id="CLU_1398794_0_0_1"/>
<dbReference type="GeneID" id="9470051"/>
<dbReference type="RefSeq" id="XP_002895999.1">
    <property type="nucleotide sequence ID" value="XM_002895953.1"/>
</dbReference>
<gene>
    <name evidence="1" type="ORF">PITG_20080</name>
</gene>
<dbReference type="EMBL" id="DS028234">
    <property type="protein sequence ID" value="EEY53752.1"/>
    <property type="molecule type" value="Genomic_DNA"/>
</dbReference>